<evidence type="ECO:0000313" key="2">
    <source>
        <dbReference type="EMBL" id="MFC4108426.1"/>
    </source>
</evidence>
<proteinExistence type="predicted"/>
<name>A0ABV8KQJ4_9ACTN</name>
<evidence type="ECO:0008006" key="4">
    <source>
        <dbReference type="Google" id="ProtNLM"/>
    </source>
</evidence>
<evidence type="ECO:0000256" key="1">
    <source>
        <dbReference type="SAM" id="MobiDB-lite"/>
    </source>
</evidence>
<organism evidence="2 3">
    <name type="scientific">Micromonospora zhanjiangensis</name>
    <dbReference type="NCBI Taxonomy" id="1522057"/>
    <lineage>
        <taxon>Bacteria</taxon>
        <taxon>Bacillati</taxon>
        <taxon>Actinomycetota</taxon>
        <taxon>Actinomycetes</taxon>
        <taxon>Micromonosporales</taxon>
        <taxon>Micromonosporaceae</taxon>
        <taxon>Micromonospora</taxon>
    </lineage>
</organism>
<sequence>MPETYAEPAHIRRTGGSVCDLAEELRAAAAGWERDLADPAATVQLTEATRAIEAMRTAWAADFRVYQAVLERWCVAAQAAAAGFTSVDEYVASRLRPTGPSPGPSPDPSPGPSPDPSPGRVPGQSAGPR</sequence>
<accession>A0ABV8KQJ4</accession>
<comment type="caution">
    <text evidence="2">The sequence shown here is derived from an EMBL/GenBank/DDBJ whole genome shotgun (WGS) entry which is preliminary data.</text>
</comment>
<gene>
    <name evidence="2" type="ORF">ACFOX0_21140</name>
</gene>
<keyword evidence="3" id="KW-1185">Reference proteome</keyword>
<feature type="compositionally biased region" description="Pro residues" evidence="1">
    <location>
        <begin position="99"/>
        <end position="119"/>
    </location>
</feature>
<dbReference type="RefSeq" id="WP_377548650.1">
    <property type="nucleotide sequence ID" value="NZ_JBHSBN010000015.1"/>
</dbReference>
<evidence type="ECO:0000313" key="3">
    <source>
        <dbReference type="Proteomes" id="UP001595868"/>
    </source>
</evidence>
<dbReference type="EMBL" id="JBHSBN010000015">
    <property type="protein sequence ID" value="MFC4108426.1"/>
    <property type="molecule type" value="Genomic_DNA"/>
</dbReference>
<protein>
    <recommendedName>
        <fullName evidence="4">Excreted virulence factor EspC, type VII ESX diderm</fullName>
    </recommendedName>
</protein>
<reference evidence="3" key="1">
    <citation type="journal article" date="2019" name="Int. J. Syst. Evol. Microbiol.">
        <title>The Global Catalogue of Microorganisms (GCM) 10K type strain sequencing project: providing services to taxonomists for standard genome sequencing and annotation.</title>
        <authorList>
            <consortium name="The Broad Institute Genomics Platform"/>
            <consortium name="The Broad Institute Genome Sequencing Center for Infectious Disease"/>
            <person name="Wu L."/>
            <person name="Ma J."/>
        </authorList>
    </citation>
    <scope>NUCLEOTIDE SEQUENCE [LARGE SCALE GENOMIC DNA]</scope>
    <source>
        <strain evidence="3">2902at01</strain>
    </source>
</reference>
<feature type="region of interest" description="Disordered" evidence="1">
    <location>
        <begin position="93"/>
        <end position="129"/>
    </location>
</feature>
<dbReference type="Proteomes" id="UP001595868">
    <property type="component" value="Unassembled WGS sequence"/>
</dbReference>